<sequence>MLLALIVALLSLPSSSSSLSPPSSLFGSFPAAAEDAVFAVTRRFNECPLPGKVSCGVGAYRDSQGRPFVLPSVASARAALAALPAGGWTHEYQPIGGPPAFAEAAQGLAFGPLLAGLAPRLGSVQSLSGTGALHLAVSLYAKFSPVGKVLFSDPTWGNHEAMFEAAGLEASTYRYLDPATPTTPSLDFAGLKEDLLSAPEGALVLLQACAHNPTGVDPSPEQWREIAAVCEERKLVPLLDNAYQGFASGCVETDAFAVRLFAERKIPCFVACSFAKNMGLYGERVGVLHVVAEDGEARDNAVSQLKIVARTTYSNPPSFGGRIVEGVLGDAGRREQWEEDLRGMAGRIVQMRERLRDGLERETGSSWKHITDQIGMFSYTGLTKEQVKACEEKGVFMLASGRVSMAGLNDANVDATAKVMADAIKGSSV</sequence>
<dbReference type="InterPro" id="IPR004839">
    <property type="entry name" value="Aminotransferase_I/II_large"/>
</dbReference>
<dbReference type="Pfam" id="PF00155">
    <property type="entry name" value="Aminotran_1_2"/>
    <property type="match status" value="1"/>
</dbReference>
<dbReference type="CDD" id="cd00609">
    <property type="entry name" value="AAT_like"/>
    <property type="match status" value="1"/>
</dbReference>
<dbReference type="EC" id="2.6.1.1" evidence="8"/>
<evidence type="ECO:0000256" key="5">
    <source>
        <dbReference type="ARBA" id="ARBA00022679"/>
    </source>
</evidence>
<organism evidence="11 12">
    <name type="scientific">Tetraparma gracilis</name>
    <dbReference type="NCBI Taxonomy" id="2962635"/>
    <lineage>
        <taxon>Eukaryota</taxon>
        <taxon>Sar</taxon>
        <taxon>Stramenopiles</taxon>
        <taxon>Ochrophyta</taxon>
        <taxon>Bolidophyceae</taxon>
        <taxon>Parmales</taxon>
        <taxon>Triparmaceae</taxon>
        <taxon>Tetraparma</taxon>
    </lineage>
</organism>
<comment type="miscellaneous">
    <text evidence="8">In eukaryotes there are cytoplasmic, mitochondrial and chloroplastic isozymes.</text>
</comment>
<name>A0ABQ6MCM4_9STRA</name>
<dbReference type="InterPro" id="IPR015424">
    <property type="entry name" value="PyrdxlP-dep_Trfase"/>
</dbReference>
<feature type="domain" description="Aminotransferase class I/classII large" evidence="10">
    <location>
        <begin position="53"/>
        <end position="417"/>
    </location>
</feature>
<proteinExistence type="inferred from homology"/>
<dbReference type="Gene3D" id="3.90.1150.10">
    <property type="entry name" value="Aspartate Aminotransferase, domain 1"/>
    <property type="match status" value="1"/>
</dbReference>
<gene>
    <name evidence="11" type="ORF">TeGR_g10708</name>
</gene>
<dbReference type="InterPro" id="IPR004838">
    <property type="entry name" value="NHTrfase_class1_PyrdxlP-BS"/>
</dbReference>
<dbReference type="SUPFAM" id="SSF53383">
    <property type="entry name" value="PLP-dependent transferases"/>
    <property type="match status" value="1"/>
</dbReference>
<evidence type="ECO:0000256" key="1">
    <source>
        <dbReference type="ARBA" id="ARBA00001933"/>
    </source>
</evidence>
<dbReference type="NCBIfam" id="NF006719">
    <property type="entry name" value="PRK09257.1"/>
    <property type="match status" value="1"/>
</dbReference>
<accession>A0ABQ6MCM4</accession>
<dbReference type="Gene3D" id="3.40.640.10">
    <property type="entry name" value="Type I PLP-dependent aspartate aminotransferase-like (Major domain)"/>
    <property type="match status" value="1"/>
</dbReference>
<dbReference type="PROSITE" id="PS00105">
    <property type="entry name" value="AA_TRANSFER_CLASS_1"/>
    <property type="match status" value="1"/>
</dbReference>
<dbReference type="PANTHER" id="PTHR11879">
    <property type="entry name" value="ASPARTATE AMINOTRANSFERASE"/>
    <property type="match status" value="1"/>
</dbReference>
<evidence type="ECO:0000313" key="12">
    <source>
        <dbReference type="Proteomes" id="UP001165060"/>
    </source>
</evidence>
<keyword evidence="9" id="KW-0732">Signal</keyword>
<evidence type="ECO:0000256" key="2">
    <source>
        <dbReference type="ARBA" id="ARBA00007441"/>
    </source>
</evidence>
<evidence type="ECO:0000256" key="7">
    <source>
        <dbReference type="ARBA" id="ARBA00049185"/>
    </source>
</evidence>
<evidence type="ECO:0000313" key="11">
    <source>
        <dbReference type="EMBL" id="GMI23888.1"/>
    </source>
</evidence>
<comment type="catalytic activity">
    <reaction evidence="7 8">
        <text>L-aspartate + 2-oxoglutarate = oxaloacetate + L-glutamate</text>
        <dbReference type="Rhea" id="RHEA:21824"/>
        <dbReference type="ChEBI" id="CHEBI:16452"/>
        <dbReference type="ChEBI" id="CHEBI:16810"/>
        <dbReference type="ChEBI" id="CHEBI:29985"/>
        <dbReference type="ChEBI" id="CHEBI:29991"/>
        <dbReference type="EC" id="2.6.1.1"/>
    </reaction>
</comment>
<dbReference type="InterPro" id="IPR000796">
    <property type="entry name" value="Asp_trans"/>
</dbReference>
<comment type="caution">
    <text evidence="11">The sequence shown here is derived from an EMBL/GenBank/DDBJ whole genome shotgun (WGS) entry which is preliminary data.</text>
</comment>
<keyword evidence="6" id="KW-0663">Pyridoxal phosphate</keyword>
<dbReference type="Proteomes" id="UP001165060">
    <property type="component" value="Unassembled WGS sequence"/>
</dbReference>
<comment type="similarity">
    <text evidence="2">Belongs to the class-I pyridoxal-phosphate-dependent aminotransferase family.</text>
</comment>
<keyword evidence="12" id="KW-1185">Reference proteome</keyword>
<comment type="subunit">
    <text evidence="3 8">Homodimer.</text>
</comment>
<feature type="signal peptide" evidence="9">
    <location>
        <begin position="1"/>
        <end position="18"/>
    </location>
</feature>
<dbReference type="PANTHER" id="PTHR11879:SF22">
    <property type="entry name" value="ASPARTATE AMINOTRANSFERASE, MITOCHONDRIAL"/>
    <property type="match status" value="1"/>
</dbReference>
<protein>
    <recommendedName>
        <fullName evidence="8">Aspartate aminotransferase</fullName>
        <ecNumber evidence="8">2.6.1.1</ecNumber>
    </recommendedName>
</protein>
<evidence type="ECO:0000256" key="9">
    <source>
        <dbReference type="SAM" id="SignalP"/>
    </source>
</evidence>
<keyword evidence="5 8" id="KW-0808">Transferase</keyword>
<evidence type="ECO:0000256" key="3">
    <source>
        <dbReference type="ARBA" id="ARBA00011738"/>
    </source>
</evidence>
<dbReference type="InterPro" id="IPR015422">
    <property type="entry name" value="PyrdxlP-dep_Trfase_small"/>
</dbReference>
<dbReference type="PRINTS" id="PR00799">
    <property type="entry name" value="TRANSAMINASE"/>
</dbReference>
<feature type="chain" id="PRO_5045476357" description="Aspartate aminotransferase" evidence="9">
    <location>
        <begin position="19"/>
        <end position="429"/>
    </location>
</feature>
<dbReference type="InterPro" id="IPR015421">
    <property type="entry name" value="PyrdxlP-dep_Trfase_major"/>
</dbReference>
<evidence type="ECO:0000256" key="6">
    <source>
        <dbReference type="ARBA" id="ARBA00022898"/>
    </source>
</evidence>
<reference evidence="11 12" key="1">
    <citation type="journal article" date="2023" name="Commun. Biol.">
        <title>Genome analysis of Parmales, the sister group of diatoms, reveals the evolutionary specialization of diatoms from phago-mixotrophs to photoautotrophs.</title>
        <authorList>
            <person name="Ban H."/>
            <person name="Sato S."/>
            <person name="Yoshikawa S."/>
            <person name="Yamada K."/>
            <person name="Nakamura Y."/>
            <person name="Ichinomiya M."/>
            <person name="Sato N."/>
            <person name="Blanc-Mathieu R."/>
            <person name="Endo H."/>
            <person name="Kuwata A."/>
            <person name="Ogata H."/>
        </authorList>
    </citation>
    <scope>NUCLEOTIDE SEQUENCE [LARGE SCALE GENOMIC DNA]</scope>
</reference>
<evidence type="ECO:0000259" key="10">
    <source>
        <dbReference type="Pfam" id="PF00155"/>
    </source>
</evidence>
<dbReference type="EMBL" id="BRYB01002681">
    <property type="protein sequence ID" value="GMI23888.1"/>
    <property type="molecule type" value="Genomic_DNA"/>
</dbReference>
<comment type="cofactor">
    <cofactor evidence="1">
        <name>pyridoxal 5'-phosphate</name>
        <dbReference type="ChEBI" id="CHEBI:597326"/>
    </cofactor>
</comment>
<evidence type="ECO:0000256" key="8">
    <source>
        <dbReference type="RuleBase" id="RU000480"/>
    </source>
</evidence>
<keyword evidence="4 8" id="KW-0032">Aminotransferase</keyword>
<evidence type="ECO:0000256" key="4">
    <source>
        <dbReference type="ARBA" id="ARBA00022576"/>
    </source>
</evidence>